<name>A0A1L7X051_9HELO</name>
<organism evidence="2 3">
    <name type="scientific">Phialocephala subalpina</name>
    <dbReference type="NCBI Taxonomy" id="576137"/>
    <lineage>
        <taxon>Eukaryota</taxon>
        <taxon>Fungi</taxon>
        <taxon>Dikarya</taxon>
        <taxon>Ascomycota</taxon>
        <taxon>Pezizomycotina</taxon>
        <taxon>Leotiomycetes</taxon>
        <taxon>Helotiales</taxon>
        <taxon>Mollisiaceae</taxon>
        <taxon>Phialocephala</taxon>
        <taxon>Phialocephala fortinii species complex</taxon>
    </lineage>
</organism>
<evidence type="ECO:0000313" key="2">
    <source>
        <dbReference type="EMBL" id="CZR58391.1"/>
    </source>
</evidence>
<reference evidence="2 3" key="1">
    <citation type="submission" date="2016-03" db="EMBL/GenBank/DDBJ databases">
        <authorList>
            <person name="Ploux O."/>
        </authorList>
    </citation>
    <scope>NUCLEOTIDE SEQUENCE [LARGE SCALE GENOMIC DNA]</scope>
    <source>
        <strain evidence="2 3">UAMH 11012</strain>
    </source>
</reference>
<proteinExistence type="predicted"/>
<dbReference type="PANTHER" id="PTHR24148">
    <property type="entry name" value="ANKYRIN REPEAT DOMAIN-CONTAINING PROTEIN 39 HOMOLOG-RELATED"/>
    <property type="match status" value="1"/>
</dbReference>
<dbReference type="Proteomes" id="UP000184330">
    <property type="component" value="Unassembled WGS sequence"/>
</dbReference>
<dbReference type="InterPro" id="IPR010730">
    <property type="entry name" value="HET"/>
</dbReference>
<protein>
    <recommendedName>
        <fullName evidence="1">Heterokaryon incompatibility domain-containing protein</fullName>
    </recommendedName>
</protein>
<keyword evidence="3" id="KW-1185">Reference proteome</keyword>
<feature type="domain" description="Heterokaryon incompatibility" evidence="1">
    <location>
        <begin position="51"/>
        <end position="210"/>
    </location>
</feature>
<dbReference type="Pfam" id="PF06985">
    <property type="entry name" value="HET"/>
    <property type="match status" value="1"/>
</dbReference>
<evidence type="ECO:0000259" key="1">
    <source>
        <dbReference type="Pfam" id="PF06985"/>
    </source>
</evidence>
<sequence length="721" mass="81150">MFPGSQVDDSLGIYKPLPTDHHMRLLTILPGESDEICATLDEVDESTGPTYRCLSYTWGPPKKSDTDKSWYKTTRYIVLNGKKVLIQPNLHDAISHLRCLSICGPIWIDAICINQEDMDERSSQVSKMDRIYSMGDEVIIWLGTQDPRTVSAIQNMKKIGITNDEIMTEPAKPKIADLLCNGVFSDDDLIDIFEFSTEFNWFTRIWTVQEMVLAQNLTFMCGTATMGLETVWGAELLLVIARAFFEGKPMGFLQGKGIRYLEDLRRVRSELLNTPSQLPDIDMRTEAHAISQALQNMVGVKFLKHSRSRMDFMTKSRDWTGQTVFSGFGGLSNLLEFGFLRGTGDESRSRRLLSVLAQELREKEATNPRDKLYGILGIATSTIHGVDYEKSPQRVFIEAATLALAEFEDLSCLSYIGRQELNRLPSWVPDYTVPLTIRPLASSNKFRAATRWQYRVETSTDPHTLTLEGTYVDTVTAVRPAHWTAGESCRFLDLINLALDPVPFSLDSDLSFMGLLRNTLHAELDLRVNPSDRATAHREMEVSFQRWLFRQTYSALARQDDSLATSFLLDPGKTFADAMNALGIFGPTDLLTGSLTGDSEDEIWKGLTLISKKGSMEQLFSIFSSAFERDAFTNAWADVCTNRSVFRTRKGYFGLGPDSLVPGDRVYIIKGARVPYLFRSVPGKGKAAFELVGEVYIRGIMDGEAEARLGTTLEWMKMIIY</sequence>
<dbReference type="OrthoDB" id="2157530at2759"/>
<evidence type="ECO:0000313" key="3">
    <source>
        <dbReference type="Proteomes" id="UP000184330"/>
    </source>
</evidence>
<dbReference type="InterPro" id="IPR052895">
    <property type="entry name" value="HetReg/Transcr_Mod"/>
</dbReference>
<gene>
    <name evidence="2" type="ORF">PAC_08283</name>
</gene>
<dbReference type="PANTHER" id="PTHR24148:SF64">
    <property type="entry name" value="HETEROKARYON INCOMPATIBILITY DOMAIN-CONTAINING PROTEIN"/>
    <property type="match status" value="1"/>
</dbReference>
<dbReference type="AlphaFoldDB" id="A0A1L7X051"/>
<accession>A0A1L7X051</accession>
<dbReference type="EMBL" id="FJOG01000012">
    <property type="protein sequence ID" value="CZR58391.1"/>
    <property type="molecule type" value="Genomic_DNA"/>
</dbReference>
<dbReference type="Pfam" id="PF26639">
    <property type="entry name" value="Het-6_barrel"/>
    <property type="match status" value="1"/>
</dbReference>